<feature type="transmembrane region" description="Helical" evidence="5">
    <location>
        <begin position="6"/>
        <end position="26"/>
    </location>
</feature>
<proteinExistence type="predicted"/>
<dbReference type="Pfam" id="PF13520">
    <property type="entry name" value="AA_permease_2"/>
    <property type="match status" value="1"/>
</dbReference>
<evidence type="ECO:0000313" key="7">
    <source>
        <dbReference type="Proteomes" id="UP000525652"/>
    </source>
</evidence>
<feature type="transmembrane region" description="Helical" evidence="5">
    <location>
        <begin position="38"/>
        <end position="57"/>
    </location>
</feature>
<feature type="transmembrane region" description="Helical" evidence="5">
    <location>
        <begin position="341"/>
        <end position="362"/>
    </location>
</feature>
<evidence type="ECO:0000256" key="5">
    <source>
        <dbReference type="SAM" id="Phobius"/>
    </source>
</evidence>
<dbReference type="PANTHER" id="PTHR47547">
    <property type="match status" value="1"/>
</dbReference>
<feature type="transmembrane region" description="Helical" evidence="5">
    <location>
        <begin position="400"/>
        <end position="420"/>
    </location>
</feature>
<name>A0A7X1AXU6_9BACT</name>
<evidence type="ECO:0000256" key="1">
    <source>
        <dbReference type="ARBA" id="ARBA00004141"/>
    </source>
</evidence>
<gene>
    <name evidence="6" type="ORF">H5P30_09175</name>
</gene>
<feature type="transmembrane region" description="Helical" evidence="5">
    <location>
        <begin position="485"/>
        <end position="503"/>
    </location>
</feature>
<protein>
    <submittedName>
        <fullName evidence="6">Amino acid permease</fullName>
    </submittedName>
</protein>
<dbReference type="Gene3D" id="1.20.1740.10">
    <property type="entry name" value="Amino acid/polyamine transporter I"/>
    <property type="match status" value="1"/>
</dbReference>
<dbReference type="AlphaFoldDB" id="A0A7X1AXU6"/>
<feature type="transmembrane region" description="Helical" evidence="5">
    <location>
        <begin position="199"/>
        <end position="217"/>
    </location>
</feature>
<feature type="transmembrane region" description="Helical" evidence="5">
    <location>
        <begin position="368"/>
        <end position="388"/>
    </location>
</feature>
<dbReference type="PIRSF" id="PIRSF006060">
    <property type="entry name" value="AA_transporter"/>
    <property type="match status" value="1"/>
</dbReference>
<dbReference type="EMBL" id="JACHVA010000080">
    <property type="protein sequence ID" value="MBC2601951.1"/>
    <property type="molecule type" value="Genomic_DNA"/>
</dbReference>
<feature type="transmembrane region" description="Helical" evidence="5">
    <location>
        <begin position="134"/>
        <end position="155"/>
    </location>
</feature>
<organism evidence="6 7">
    <name type="scientific">Puniceicoccus vermicola</name>
    <dbReference type="NCBI Taxonomy" id="388746"/>
    <lineage>
        <taxon>Bacteria</taxon>
        <taxon>Pseudomonadati</taxon>
        <taxon>Verrucomicrobiota</taxon>
        <taxon>Opitutia</taxon>
        <taxon>Puniceicoccales</taxon>
        <taxon>Puniceicoccaceae</taxon>
        <taxon>Puniceicoccus</taxon>
    </lineage>
</organism>
<keyword evidence="3 5" id="KW-1133">Transmembrane helix</keyword>
<dbReference type="Proteomes" id="UP000525652">
    <property type="component" value="Unassembled WGS sequence"/>
</dbReference>
<keyword evidence="2 5" id="KW-0812">Transmembrane</keyword>
<evidence type="ECO:0000256" key="3">
    <source>
        <dbReference type="ARBA" id="ARBA00022989"/>
    </source>
</evidence>
<keyword evidence="7" id="KW-1185">Reference proteome</keyword>
<dbReference type="GO" id="GO:0022857">
    <property type="term" value="F:transmembrane transporter activity"/>
    <property type="evidence" value="ECO:0007669"/>
    <property type="project" value="InterPro"/>
</dbReference>
<feature type="transmembrane region" description="Helical" evidence="5">
    <location>
        <begin position="238"/>
        <end position="260"/>
    </location>
</feature>
<evidence type="ECO:0000256" key="2">
    <source>
        <dbReference type="ARBA" id="ARBA00022692"/>
    </source>
</evidence>
<dbReference type="InterPro" id="IPR052962">
    <property type="entry name" value="AA_Transporter_AGT"/>
</dbReference>
<evidence type="ECO:0000313" key="6">
    <source>
        <dbReference type="EMBL" id="MBC2601951.1"/>
    </source>
</evidence>
<feature type="transmembrane region" description="Helical" evidence="5">
    <location>
        <begin position="162"/>
        <end position="179"/>
    </location>
</feature>
<dbReference type="PANTHER" id="PTHR47547:SF1">
    <property type="entry name" value="ASPARTATE-PROTON SYMPORTER"/>
    <property type="match status" value="1"/>
</dbReference>
<evidence type="ECO:0000256" key="4">
    <source>
        <dbReference type="ARBA" id="ARBA00023136"/>
    </source>
</evidence>
<sequence>MKRDVGLISLTFVGVSGVIGSGWLFAPMLAAQTAGPASLIAWGIGGIAIMLLALSFAEISAMLPVSGGIARVPHFSHGNVVSTAMGWSAWIGYNTTAPIEVEAMLRYLAPHFPSLYTRDGPAGSTFGDLTTEGVIVATLTLLVFTVLNLFGVRLFTRFNASITWFKVAIPLVVSAVLLIDNFEIGNFTASGGFSPMGMKGILGSIASGGIIFAYIGFRHTIDMAGEAKNPKITVPLSIVLSLVICFLIYGTLQLAFIGALPESALTNGWAQINFTGDFGPVSGLATAVGLLWLVSVINVGAVLSPLGGGLVAVGSMGRLAHALARNGFFPSYLEKLNRFAVPARALLINFAVSTSVFVLLPFDEVVSLNGAAIILSFVAGPIAVAALRKLDPDRERSFKLPVIFLTGPSAFVIATLIIYWSGWNTYIILAGCLLVGSILFIARMSKAGLSEMDIKPALWMIPYLGGMALISWLGSFGGGSGKLPFGWDIVVIAIFSTAIYIIAVKGCLSTKEYETYLAEEDI</sequence>
<dbReference type="GO" id="GO:0016020">
    <property type="term" value="C:membrane"/>
    <property type="evidence" value="ECO:0007669"/>
    <property type="project" value="UniProtKB-SubCell"/>
</dbReference>
<comment type="caution">
    <text evidence="6">The sequence shown here is derived from an EMBL/GenBank/DDBJ whole genome shotgun (WGS) entry which is preliminary data.</text>
</comment>
<accession>A0A7X1AXU6</accession>
<keyword evidence="4 5" id="KW-0472">Membrane</keyword>
<dbReference type="InterPro" id="IPR002293">
    <property type="entry name" value="AA/rel_permease1"/>
</dbReference>
<reference evidence="6 7" key="1">
    <citation type="submission" date="2020-07" db="EMBL/GenBank/DDBJ databases">
        <authorList>
            <person name="Feng X."/>
        </authorList>
    </citation>
    <scope>NUCLEOTIDE SEQUENCE [LARGE SCALE GENOMIC DNA]</scope>
    <source>
        <strain evidence="6 7">JCM14086</strain>
    </source>
</reference>
<feature type="transmembrane region" description="Helical" evidence="5">
    <location>
        <begin position="290"/>
        <end position="320"/>
    </location>
</feature>
<feature type="transmembrane region" description="Helical" evidence="5">
    <location>
        <begin position="426"/>
        <end position="445"/>
    </location>
</feature>
<comment type="subcellular location">
    <subcellularLocation>
        <location evidence="1">Membrane</location>
        <topology evidence="1">Multi-pass membrane protein</topology>
    </subcellularLocation>
</comment>
<feature type="transmembrane region" description="Helical" evidence="5">
    <location>
        <begin position="457"/>
        <end position="479"/>
    </location>
</feature>